<feature type="compositionally biased region" description="Basic residues" evidence="1">
    <location>
        <begin position="286"/>
        <end position="295"/>
    </location>
</feature>
<feature type="region of interest" description="Disordered" evidence="1">
    <location>
        <begin position="409"/>
        <end position="495"/>
    </location>
</feature>
<dbReference type="Proteomes" id="UP000008021">
    <property type="component" value="Chromosome 2"/>
</dbReference>
<feature type="region of interest" description="Disordered" evidence="1">
    <location>
        <begin position="91"/>
        <end position="140"/>
    </location>
</feature>
<feature type="region of interest" description="Disordered" evidence="1">
    <location>
        <begin position="265"/>
        <end position="326"/>
    </location>
</feature>
<reference evidence="2" key="2">
    <citation type="submission" date="2018-05" db="EMBL/GenBank/DDBJ databases">
        <title>OmerRS3 (Oryza meridionalis Reference Sequence Version 3).</title>
        <authorList>
            <person name="Zhang J."/>
            <person name="Kudrna D."/>
            <person name="Lee S."/>
            <person name="Talag J."/>
            <person name="Welchert J."/>
            <person name="Wing R.A."/>
        </authorList>
    </citation>
    <scope>NUCLEOTIDE SEQUENCE [LARGE SCALE GENOMIC DNA]</scope>
    <source>
        <strain evidence="2">cv. OR44</strain>
    </source>
</reference>
<dbReference type="EnsemblPlants" id="OMERI02G01370.1">
    <property type="protein sequence ID" value="OMERI02G01370.1"/>
    <property type="gene ID" value="OMERI02G01370"/>
</dbReference>
<sequence>MGTNSTMVAGPNVWSAAGGSSRPSLPPIRRSSIRPCLLNSVMICASATPYARHAAHHASRILLLLRRRSLAILVVHGGGGIGMGRRIEAVGGGAEEEDGGGAGHDGEGDADAPADILLDVADGSDGDGDADGHGEEPPVEEGAAGCALLVVARVELLGAERQAAWLVESMSEGDEAKITCAKEGRQAAAAHAGSEDATRKNYPSLPLKKTVRFFSFSHPSHRVSLLLLTSPSPPLLLAIEADSAAVEDSDYATANSAAARVYLPSAATTRSTPPPPTSASPPPPGRRGRLRRHARLPPPPPPSRPPPPPRASAAEADAEANAAPPLRPTPLASVYDMWGPLISGTIIHTVIAPSLEPSVLATSSPRNRHTSHRLDILRASLPKIPKSSSPRRRRWAVFLPPRRRAVFLPRRPAVAATPSPPATPNRRRRRRRRLLRIDSFGPSPPELGDSGGYEARRHQSYPDLPSCPLDPGSQKNSSDANKANVHLIIKTSAEQ</sequence>
<accession>A0A0E0CE80</accession>
<feature type="region of interest" description="Disordered" evidence="1">
    <location>
        <begin position="1"/>
        <end position="26"/>
    </location>
</feature>
<keyword evidence="3" id="KW-1185">Reference proteome</keyword>
<dbReference type="HOGENOM" id="CLU_553642_0_0_1"/>
<feature type="compositionally biased region" description="Pro residues" evidence="1">
    <location>
        <begin position="272"/>
        <end position="285"/>
    </location>
</feature>
<feature type="compositionally biased region" description="Pro residues" evidence="1">
    <location>
        <begin position="296"/>
        <end position="310"/>
    </location>
</feature>
<organism evidence="2">
    <name type="scientific">Oryza meridionalis</name>
    <dbReference type="NCBI Taxonomy" id="40149"/>
    <lineage>
        <taxon>Eukaryota</taxon>
        <taxon>Viridiplantae</taxon>
        <taxon>Streptophyta</taxon>
        <taxon>Embryophyta</taxon>
        <taxon>Tracheophyta</taxon>
        <taxon>Spermatophyta</taxon>
        <taxon>Magnoliopsida</taxon>
        <taxon>Liliopsida</taxon>
        <taxon>Poales</taxon>
        <taxon>Poaceae</taxon>
        <taxon>BOP clade</taxon>
        <taxon>Oryzoideae</taxon>
        <taxon>Oryzeae</taxon>
        <taxon>Oryzinae</taxon>
        <taxon>Oryza</taxon>
    </lineage>
</organism>
<proteinExistence type="predicted"/>
<dbReference type="Gramene" id="OMERI02G01370.1">
    <property type="protein sequence ID" value="OMERI02G01370.1"/>
    <property type="gene ID" value="OMERI02G01370"/>
</dbReference>
<feature type="compositionally biased region" description="Low complexity" evidence="1">
    <location>
        <begin position="311"/>
        <end position="324"/>
    </location>
</feature>
<protein>
    <submittedName>
        <fullName evidence="2">Uncharacterized protein</fullName>
    </submittedName>
</protein>
<reference evidence="2" key="1">
    <citation type="submission" date="2015-04" db="UniProtKB">
        <authorList>
            <consortium name="EnsemblPlants"/>
        </authorList>
    </citation>
    <scope>IDENTIFICATION</scope>
</reference>
<dbReference type="AlphaFoldDB" id="A0A0E0CE80"/>
<evidence type="ECO:0000313" key="3">
    <source>
        <dbReference type="Proteomes" id="UP000008021"/>
    </source>
</evidence>
<name>A0A0E0CE80_9ORYZ</name>
<feature type="compositionally biased region" description="Basic residues" evidence="1">
    <location>
        <begin position="425"/>
        <end position="434"/>
    </location>
</feature>
<evidence type="ECO:0000256" key="1">
    <source>
        <dbReference type="SAM" id="MobiDB-lite"/>
    </source>
</evidence>
<evidence type="ECO:0000313" key="2">
    <source>
        <dbReference type="EnsemblPlants" id="OMERI02G01370.1"/>
    </source>
</evidence>